<gene>
    <name evidence="1" type="ORF">BQ4739_LOCUS4088</name>
</gene>
<evidence type="ECO:0000313" key="1">
    <source>
        <dbReference type="EMBL" id="SZX63552.1"/>
    </source>
</evidence>
<proteinExistence type="predicted"/>
<organism evidence="1 2">
    <name type="scientific">Tetradesmus obliquus</name>
    <name type="common">Green alga</name>
    <name type="synonym">Acutodesmus obliquus</name>
    <dbReference type="NCBI Taxonomy" id="3088"/>
    <lineage>
        <taxon>Eukaryota</taxon>
        <taxon>Viridiplantae</taxon>
        <taxon>Chlorophyta</taxon>
        <taxon>core chlorophytes</taxon>
        <taxon>Chlorophyceae</taxon>
        <taxon>CS clade</taxon>
        <taxon>Sphaeropleales</taxon>
        <taxon>Scenedesmaceae</taxon>
        <taxon>Tetradesmus</taxon>
    </lineage>
</organism>
<dbReference type="AlphaFoldDB" id="A0A383VFN5"/>
<evidence type="ECO:0000313" key="2">
    <source>
        <dbReference type="Proteomes" id="UP000256970"/>
    </source>
</evidence>
<dbReference type="EMBL" id="FNXT01000330">
    <property type="protein sequence ID" value="SZX63552.1"/>
    <property type="molecule type" value="Genomic_DNA"/>
</dbReference>
<name>A0A383VFN5_TETOB</name>
<dbReference type="Proteomes" id="UP000256970">
    <property type="component" value="Unassembled WGS sequence"/>
</dbReference>
<sequence length="205" mass="21649">MLQVTYVRLYTNSCSQAPLPCQGTQHNHCTTTSSSSSCCSQTVKQPGTAAASNVQCSLKRCSQLAWYDLALGSPEHAADAYVIVSDTWLVSNKQQQQQQQQDGAGCQACPSSTEALSNEELRSLLLSLELKETAASHRSSSSSMQFGSSSTKPSEFGGAWGPLVLQQMDSMPAAVAAAMAVPSEANVIEAAAGSLVLLDWGPAEW</sequence>
<accession>A0A383VFN5</accession>
<reference evidence="1 2" key="1">
    <citation type="submission" date="2016-10" db="EMBL/GenBank/DDBJ databases">
        <authorList>
            <person name="Cai Z."/>
        </authorList>
    </citation>
    <scope>NUCLEOTIDE SEQUENCE [LARGE SCALE GENOMIC DNA]</scope>
</reference>
<keyword evidence="2" id="KW-1185">Reference proteome</keyword>
<protein>
    <submittedName>
        <fullName evidence="1">Uncharacterized protein</fullName>
    </submittedName>
</protein>